<organism evidence="2 3">
    <name type="scientific">Tuber borchii</name>
    <name type="common">White truffle</name>
    <dbReference type="NCBI Taxonomy" id="42251"/>
    <lineage>
        <taxon>Eukaryota</taxon>
        <taxon>Fungi</taxon>
        <taxon>Dikarya</taxon>
        <taxon>Ascomycota</taxon>
        <taxon>Pezizomycotina</taxon>
        <taxon>Pezizomycetes</taxon>
        <taxon>Pezizales</taxon>
        <taxon>Tuberaceae</taxon>
        <taxon>Tuber</taxon>
    </lineage>
</organism>
<sequence length="182" mass="20445">MCSRKDWTNSRVAIAHAACVGIESENAGRQHVRFWNDYHVGNGDAGDGITRGGVGNLVAKSLIRRATVLVILQQRNRRWLKDGAARAARPYRAALASSRSRRGDLSPDRNTQKQEQRWQKVCPHCIGKCRRTTYKDSDGKSERKEFVEGLNVSSLPDTRNTSENKVSRILIGYCRSLKTCIC</sequence>
<dbReference type="Proteomes" id="UP000244722">
    <property type="component" value="Unassembled WGS sequence"/>
</dbReference>
<feature type="region of interest" description="Disordered" evidence="1">
    <location>
        <begin position="91"/>
        <end position="116"/>
    </location>
</feature>
<accession>A0A2T6ZMU0</accession>
<proteinExistence type="predicted"/>
<evidence type="ECO:0000313" key="2">
    <source>
        <dbReference type="EMBL" id="PUU76805.1"/>
    </source>
</evidence>
<evidence type="ECO:0000313" key="3">
    <source>
        <dbReference type="Proteomes" id="UP000244722"/>
    </source>
</evidence>
<protein>
    <submittedName>
        <fullName evidence="2">Uncharacterized protein</fullName>
    </submittedName>
</protein>
<dbReference type="EMBL" id="NESQ01000174">
    <property type="protein sequence ID" value="PUU76805.1"/>
    <property type="molecule type" value="Genomic_DNA"/>
</dbReference>
<reference evidence="2 3" key="1">
    <citation type="submission" date="2017-04" db="EMBL/GenBank/DDBJ databases">
        <title>Draft genome sequence of Tuber borchii Vittad., a whitish edible truffle.</title>
        <authorList>
            <consortium name="DOE Joint Genome Institute"/>
            <person name="Murat C."/>
            <person name="Kuo A."/>
            <person name="Barry K.W."/>
            <person name="Clum A."/>
            <person name="Dockter R.B."/>
            <person name="Fauchery L."/>
            <person name="Iotti M."/>
            <person name="Kohler A."/>
            <person name="Labutti K."/>
            <person name="Lindquist E.A."/>
            <person name="Lipzen A."/>
            <person name="Ohm R.A."/>
            <person name="Wang M."/>
            <person name="Grigoriev I.V."/>
            <person name="Zambonelli A."/>
            <person name="Martin F.M."/>
        </authorList>
    </citation>
    <scope>NUCLEOTIDE SEQUENCE [LARGE SCALE GENOMIC DNA]</scope>
    <source>
        <strain evidence="2 3">Tbo3840</strain>
    </source>
</reference>
<gene>
    <name evidence="2" type="ORF">B9Z19DRAFT_1087572</name>
</gene>
<feature type="compositionally biased region" description="Basic and acidic residues" evidence="1">
    <location>
        <begin position="101"/>
        <end position="116"/>
    </location>
</feature>
<dbReference type="AlphaFoldDB" id="A0A2T6ZMU0"/>
<keyword evidence="3" id="KW-1185">Reference proteome</keyword>
<comment type="caution">
    <text evidence="2">The sequence shown here is derived from an EMBL/GenBank/DDBJ whole genome shotgun (WGS) entry which is preliminary data.</text>
</comment>
<evidence type="ECO:0000256" key="1">
    <source>
        <dbReference type="SAM" id="MobiDB-lite"/>
    </source>
</evidence>
<name>A0A2T6ZMU0_TUBBO</name>